<reference evidence="1" key="1">
    <citation type="submission" date="2018-03" db="EMBL/GenBank/DDBJ databases">
        <title>Complete nucleotide sequences of IncX plasmids in Enterobacteriaceae isolates from animals, humans and the environment.</title>
        <authorList>
            <person name="Valcek A."/>
            <person name="Papousek I."/>
            <person name="Dolejska M."/>
            <person name="Dobiasova H."/>
            <person name="Medvecky M."/>
        </authorList>
    </citation>
    <scope>NUCLEOTIDE SEQUENCE</scope>
    <source>
        <strain evidence="1">EC194</strain>
        <plasmid evidence="1">p194</plasmid>
    </source>
</reference>
<keyword evidence="1" id="KW-0614">Plasmid</keyword>
<dbReference type="EMBL" id="MH121703">
    <property type="protein sequence ID" value="AWH59344.1"/>
    <property type="molecule type" value="Genomic_DNA"/>
</dbReference>
<dbReference type="AlphaFoldDB" id="A0A2S1PLQ4"/>
<organism evidence="1">
    <name type="scientific">Escherichia coli</name>
    <dbReference type="NCBI Taxonomy" id="562"/>
    <lineage>
        <taxon>Bacteria</taxon>
        <taxon>Pseudomonadati</taxon>
        <taxon>Pseudomonadota</taxon>
        <taxon>Gammaproteobacteria</taxon>
        <taxon>Enterobacterales</taxon>
        <taxon>Enterobacteriaceae</taxon>
        <taxon>Escherichia</taxon>
    </lineage>
</organism>
<protein>
    <submittedName>
        <fullName evidence="1">Uncharacterized protein</fullName>
    </submittedName>
</protein>
<proteinExistence type="predicted"/>
<name>A0A2S1PLQ4_ECOLX</name>
<evidence type="ECO:0000313" key="1">
    <source>
        <dbReference type="EMBL" id="AWH59344.1"/>
    </source>
</evidence>
<accession>A0A2S1PLQ4</accession>
<sequence length="38" mass="4093">MASKHKAAIYKALLQKCGGDRGTTPEPQIFPSVQIIHG</sequence>
<geneLocation type="plasmid" evidence="1">
    <name>p194</name>
</geneLocation>